<reference evidence="1" key="1">
    <citation type="submission" date="2014-11" db="EMBL/GenBank/DDBJ databases">
        <authorList>
            <person name="Amaro Gonzalez C."/>
        </authorList>
    </citation>
    <scope>NUCLEOTIDE SEQUENCE</scope>
</reference>
<proteinExistence type="predicted"/>
<accession>A0A0E9PV73</accession>
<protein>
    <submittedName>
        <fullName evidence="1">Uncharacterized protein</fullName>
    </submittedName>
</protein>
<evidence type="ECO:0000313" key="1">
    <source>
        <dbReference type="EMBL" id="JAH07738.1"/>
    </source>
</evidence>
<reference evidence="1" key="2">
    <citation type="journal article" date="2015" name="Fish Shellfish Immunol.">
        <title>Early steps in the European eel (Anguilla anguilla)-Vibrio vulnificus interaction in the gills: Role of the RtxA13 toxin.</title>
        <authorList>
            <person name="Callol A."/>
            <person name="Pajuelo D."/>
            <person name="Ebbesson L."/>
            <person name="Teles M."/>
            <person name="MacKenzie S."/>
            <person name="Amaro C."/>
        </authorList>
    </citation>
    <scope>NUCLEOTIDE SEQUENCE</scope>
</reference>
<dbReference type="EMBL" id="GBXM01100839">
    <property type="protein sequence ID" value="JAH07738.1"/>
    <property type="molecule type" value="Transcribed_RNA"/>
</dbReference>
<dbReference type="AlphaFoldDB" id="A0A0E9PV73"/>
<sequence length="68" mass="8144">MTLPSTCILVRHFPTEQEPLANPKRTSRKPLFPKGDKPPDLFAVEQRHRFFEWFIEYGHFRTDRVALF</sequence>
<name>A0A0E9PV73_ANGAN</name>
<organism evidence="1">
    <name type="scientific">Anguilla anguilla</name>
    <name type="common">European freshwater eel</name>
    <name type="synonym">Muraena anguilla</name>
    <dbReference type="NCBI Taxonomy" id="7936"/>
    <lineage>
        <taxon>Eukaryota</taxon>
        <taxon>Metazoa</taxon>
        <taxon>Chordata</taxon>
        <taxon>Craniata</taxon>
        <taxon>Vertebrata</taxon>
        <taxon>Euteleostomi</taxon>
        <taxon>Actinopterygii</taxon>
        <taxon>Neopterygii</taxon>
        <taxon>Teleostei</taxon>
        <taxon>Anguilliformes</taxon>
        <taxon>Anguillidae</taxon>
        <taxon>Anguilla</taxon>
    </lineage>
</organism>